<dbReference type="eggNOG" id="ENOG502TGNE">
    <property type="taxonomic scope" value="Eukaryota"/>
</dbReference>
<dbReference type="Proteomes" id="UP000001940">
    <property type="component" value="Chromosome V"/>
</dbReference>
<feature type="transmembrane region" description="Helical" evidence="1">
    <location>
        <begin position="117"/>
        <end position="146"/>
    </location>
</feature>
<dbReference type="EMBL" id="BX284605">
    <property type="protein sequence ID" value="CCD70124.2"/>
    <property type="molecule type" value="Genomic_DNA"/>
</dbReference>
<dbReference type="AGR" id="WB:WBGene00022540"/>
<dbReference type="InParanoid" id="O76701"/>
<feature type="transmembrane region" description="Helical" evidence="1">
    <location>
        <begin position="44"/>
        <end position="63"/>
    </location>
</feature>
<reference evidence="2 3" key="1">
    <citation type="journal article" date="1998" name="Science">
        <title>Genome sequence of the nematode C. elegans: a platform for investigating biology.</title>
        <authorList>
            <consortium name="The C. elegans sequencing consortium"/>
            <person name="Sulson J.E."/>
            <person name="Waterston R."/>
        </authorList>
    </citation>
    <scope>NUCLEOTIDE SEQUENCE [LARGE SCALE GENOMIC DNA]</scope>
    <source>
        <strain evidence="2 3">Bristol N2</strain>
    </source>
</reference>
<accession>O76701</accession>
<dbReference type="SMR" id="O76701"/>
<keyword evidence="1" id="KW-0472">Membrane</keyword>
<dbReference type="PANTHER" id="PTHR47521">
    <property type="entry name" value="SERPENTINE RECEPTOR, CLASS E (EPSILON)-RELATED"/>
    <property type="match status" value="1"/>
</dbReference>
<evidence type="ECO:0000313" key="3">
    <source>
        <dbReference type="Proteomes" id="UP000001940"/>
    </source>
</evidence>
<dbReference type="UCSC" id="ZC190.6">
    <property type="organism name" value="c. elegans"/>
</dbReference>
<keyword evidence="3" id="KW-1185">Reference proteome</keyword>
<dbReference type="OrthoDB" id="10431278at2759"/>
<dbReference type="InterPro" id="IPR052860">
    <property type="entry name" value="NRL-GPCR1"/>
</dbReference>
<name>O76701_CAEEL</name>
<dbReference type="HOGENOM" id="CLU_527027_0_0_1"/>
<keyword evidence="2" id="KW-0675">Receptor</keyword>
<evidence type="ECO:0000256" key="1">
    <source>
        <dbReference type="SAM" id="Phobius"/>
    </source>
</evidence>
<proteinExistence type="predicted"/>
<keyword evidence="1" id="KW-1133">Transmembrane helix</keyword>
<dbReference type="FunCoup" id="O76701">
    <property type="interactions" value="146"/>
</dbReference>
<dbReference type="PANTHER" id="PTHR47521:SF18">
    <property type="entry name" value="G PROTEIN-COUPLED RECEPTOR-RELATED"/>
    <property type="match status" value="1"/>
</dbReference>
<dbReference type="AlphaFoldDB" id="O76701"/>
<organism evidence="2 3">
    <name type="scientific">Caenorhabditis elegans</name>
    <dbReference type="NCBI Taxonomy" id="6239"/>
    <lineage>
        <taxon>Eukaryota</taxon>
        <taxon>Metazoa</taxon>
        <taxon>Ecdysozoa</taxon>
        <taxon>Nematoda</taxon>
        <taxon>Chromadorea</taxon>
        <taxon>Rhabditida</taxon>
        <taxon>Rhabditina</taxon>
        <taxon>Rhabditomorpha</taxon>
        <taxon>Rhabditoidea</taxon>
        <taxon>Rhabditidae</taxon>
        <taxon>Peloderinae</taxon>
        <taxon>Caenorhabditis</taxon>
    </lineage>
</organism>
<protein>
    <submittedName>
        <fullName evidence="2">Serpentine receptor class gamma</fullName>
    </submittedName>
</protein>
<dbReference type="WormBase" id="ZC190.6a">
    <property type="protein sequence ID" value="CE52453"/>
    <property type="gene ID" value="WBGene00022540"/>
</dbReference>
<feature type="transmembrane region" description="Helical" evidence="1">
    <location>
        <begin position="69"/>
        <end position="96"/>
    </location>
</feature>
<sequence>MRLYVWSLLHEFAFALHSFSIQMFSLERYITAKQTITQSVRNQVLSITLGVIISILSMCYAQIIHLVDFHVIAITIMNLVDMSALVILIISSQYSIQNYRKTAGIASLEKRFQISDVYIWTQAIIPVACIAFLIHFTFVIVVWLLSTLENSRYYQMTFSHYFENITSVFTICVPFLVVYKHKRIKKTKLLNRSRIGPQNQVRTLDGKTIQMRETIQDHFNFLKNTWK</sequence>
<keyword evidence="1" id="KW-0812">Transmembrane</keyword>
<dbReference type="PaxDb" id="6239-ZC190.6"/>
<dbReference type="Bgee" id="WBGene00022540">
    <property type="expression patterns" value="Expressed in larva"/>
</dbReference>
<gene>
    <name evidence="2" type="ORF">CELE_ZC190.6</name>
    <name evidence="2 4" type="ORF">ZC190.6</name>
</gene>
<evidence type="ECO:0000313" key="2">
    <source>
        <dbReference type="EMBL" id="CCD70124.2"/>
    </source>
</evidence>
<evidence type="ECO:0000313" key="4">
    <source>
        <dbReference type="WormBase" id="ZC190.6a"/>
    </source>
</evidence>
<feature type="transmembrane region" description="Helical" evidence="1">
    <location>
        <begin position="158"/>
        <end position="179"/>
    </location>
</feature>